<evidence type="ECO:0000256" key="4">
    <source>
        <dbReference type="ARBA" id="ARBA00023004"/>
    </source>
</evidence>
<evidence type="ECO:0000256" key="3">
    <source>
        <dbReference type="ARBA" id="ARBA00023002"/>
    </source>
</evidence>
<evidence type="ECO:0000259" key="6">
    <source>
        <dbReference type="PROSITE" id="PS51296"/>
    </source>
</evidence>
<dbReference type="PANTHER" id="PTHR21266:SF60">
    <property type="entry name" value="3-KETOSTEROID-9-ALPHA-MONOOXYGENASE, OXYGENASE COMPONENT"/>
    <property type="match status" value="1"/>
</dbReference>
<gene>
    <name evidence="7" type="ORF">LZC94_41340</name>
</gene>
<proteinExistence type="predicted"/>
<dbReference type="Proteomes" id="UP001370348">
    <property type="component" value="Chromosome"/>
</dbReference>
<keyword evidence="4" id="KW-0408">Iron</keyword>
<dbReference type="SUPFAM" id="SSF50022">
    <property type="entry name" value="ISP domain"/>
    <property type="match status" value="1"/>
</dbReference>
<dbReference type="RefSeq" id="WP_394823877.1">
    <property type="nucleotide sequence ID" value="NZ_CP089984.1"/>
</dbReference>
<dbReference type="InterPro" id="IPR036922">
    <property type="entry name" value="Rieske_2Fe-2S_sf"/>
</dbReference>
<evidence type="ECO:0000313" key="7">
    <source>
        <dbReference type="EMBL" id="WXB14257.1"/>
    </source>
</evidence>
<accession>A0ABZ2LTL9</accession>
<feature type="domain" description="Rieske" evidence="6">
    <location>
        <begin position="7"/>
        <end position="109"/>
    </location>
</feature>
<dbReference type="PROSITE" id="PS51296">
    <property type="entry name" value="RIESKE"/>
    <property type="match status" value="1"/>
</dbReference>
<dbReference type="GO" id="GO:0051213">
    <property type="term" value="F:dioxygenase activity"/>
    <property type="evidence" value="ECO:0007669"/>
    <property type="project" value="UniProtKB-KW"/>
</dbReference>
<keyword evidence="3" id="KW-0560">Oxidoreductase</keyword>
<dbReference type="Gene3D" id="3.90.380.10">
    <property type="entry name" value="Naphthalene 1,2-dioxygenase Alpha Subunit, Chain A, domain 1"/>
    <property type="match status" value="1"/>
</dbReference>
<dbReference type="Pfam" id="PF19112">
    <property type="entry name" value="VanA_C"/>
    <property type="match status" value="1"/>
</dbReference>
<dbReference type="PANTHER" id="PTHR21266">
    <property type="entry name" value="IRON-SULFUR DOMAIN CONTAINING PROTEIN"/>
    <property type="match status" value="1"/>
</dbReference>
<organism evidence="7 8">
    <name type="scientific">Pendulispora albinea</name>
    <dbReference type="NCBI Taxonomy" id="2741071"/>
    <lineage>
        <taxon>Bacteria</taxon>
        <taxon>Pseudomonadati</taxon>
        <taxon>Myxococcota</taxon>
        <taxon>Myxococcia</taxon>
        <taxon>Myxococcales</taxon>
        <taxon>Sorangiineae</taxon>
        <taxon>Pendulisporaceae</taxon>
        <taxon>Pendulispora</taxon>
    </lineage>
</organism>
<protein>
    <submittedName>
        <fullName evidence="7">Aromatic ring-hydroxylating dioxygenase subunit alpha</fullName>
    </submittedName>
</protein>
<dbReference type="InterPro" id="IPR017941">
    <property type="entry name" value="Rieske_2Fe-2S"/>
</dbReference>
<name>A0ABZ2LTL9_9BACT</name>
<evidence type="ECO:0000313" key="8">
    <source>
        <dbReference type="Proteomes" id="UP001370348"/>
    </source>
</evidence>
<sequence>MLIRNAWYAAALCNEIKSEELFARTLLNDKIVFYRTSEGKVAALEDRCIHRQVPLSKGRLKGDQIECWYHGLRYEPSGKCVHIPSQRTIPARACVRTYPVAEKYGWVWLWMGDPAQADEALVPDHWPCTSPEFAGEMSYFHINTDYRLAVDNLLDLSHIAYVHPKTIVSQAVAEATPEITVKENEVRVRRTLRNETTPPLLKQMMGLDHIDRVQEVVYWPVANTRVETFAHPPGRPEGPVLRLFTTSMFTPETNDSIHAWVGMHRDFALGHPKLTEAITKEVIVTVLEDKDVTEHLQNNWKNDAPLIHLAVDRAAFAAREILERLYTRENATRTDTKRYLVSGEHGTSGP</sequence>
<keyword evidence="5" id="KW-0411">Iron-sulfur</keyword>
<evidence type="ECO:0000256" key="2">
    <source>
        <dbReference type="ARBA" id="ARBA00022723"/>
    </source>
</evidence>
<dbReference type="Gene3D" id="2.102.10.10">
    <property type="entry name" value="Rieske [2Fe-2S] iron-sulphur domain"/>
    <property type="match status" value="1"/>
</dbReference>
<reference evidence="7 8" key="1">
    <citation type="submission" date="2021-12" db="EMBL/GenBank/DDBJ databases">
        <title>Discovery of the Pendulisporaceae a myxobacterial family with distinct sporulation behavior and unique specialized metabolism.</title>
        <authorList>
            <person name="Garcia R."/>
            <person name="Popoff A."/>
            <person name="Bader C.D."/>
            <person name="Loehr J."/>
            <person name="Walesch S."/>
            <person name="Walt C."/>
            <person name="Boldt J."/>
            <person name="Bunk B."/>
            <person name="Haeckl F.J.F.P.J."/>
            <person name="Gunesch A.P."/>
            <person name="Birkelbach J."/>
            <person name="Nuebel U."/>
            <person name="Pietschmann T."/>
            <person name="Bach T."/>
            <person name="Mueller R."/>
        </authorList>
    </citation>
    <scope>NUCLEOTIDE SEQUENCE [LARGE SCALE GENOMIC DNA]</scope>
    <source>
        <strain evidence="7 8">MSr11954</strain>
    </source>
</reference>
<evidence type="ECO:0000256" key="5">
    <source>
        <dbReference type="ARBA" id="ARBA00023014"/>
    </source>
</evidence>
<keyword evidence="8" id="KW-1185">Reference proteome</keyword>
<dbReference type="InterPro" id="IPR044043">
    <property type="entry name" value="VanA_C_cat"/>
</dbReference>
<dbReference type="Pfam" id="PF00355">
    <property type="entry name" value="Rieske"/>
    <property type="match status" value="1"/>
</dbReference>
<dbReference type="SUPFAM" id="SSF55961">
    <property type="entry name" value="Bet v1-like"/>
    <property type="match status" value="1"/>
</dbReference>
<keyword evidence="1" id="KW-0001">2Fe-2S</keyword>
<evidence type="ECO:0000256" key="1">
    <source>
        <dbReference type="ARBA" id="ARBA00022714"/>
    </source>
</evidence>
<dbReference type="EMBL" id="CP089984">
    <property type="protein sequence ID" value="WXB14257.1"/>
    <property type="molecule type" value="Genomic_DNA"/>
</dbReference>
<keyword evidence="7" id="KW-0223">Dioxygenase</keyword>
<dbReference type="InterPro" id="IPR050584">
    <property type="entry name" value="Cholesterol_7-desaturase"/>
</dbReference>
<keyword evidence="2" id="KW-0479">Metal-binding</keyword>